<feature type="transmembrane region" description="Helical" evidence="1">
    <location>
        <begin position="150"/>
        <end position="168"/>
    </location>
</feature>
<dbReference type="EMBL" id="JAHHIF010000028">
    <property type="protein sequence ID" value="MBW4546668.1"/>
    <property type="molecule type" value="Genomic_DNA"/>
</dbReference>
<feature type="domain" description="Phosphatidic acid phosphatase type 2/haloperoxidase" evidence="2">
    <location>
        <begin position="108"/>
        <end position="220"/>
    </location>
</feature>
<gene>
    <name evidence="3" type="ORF">KME25_19825</name>
</gene>
<feature type="transmembrane region" description="Helical" evidence="1">
    <location>
        <begin position="109"/>
        <end position="130"/>
    </location>
</feature>
<reference evidence="3" key="2">
    <citation type="journal article" date="2022" name="Microbiol. Resour. Announc.">
        <title>Metagenome Sequencing to Explore Phylogenomics of Terrestrial Cyanobacteria.</title>
        <authorList>
            <person name="Ward R.D."/>
            <person name="Stajich J.E."/>
            <person name="Johansen J.R."/>
            <person name="Huntemann M."/>
            <person name="Clum A."/>
            <person name="Foster B."/>
            <person name="Foster B."/>
            <person name="Roux S."/>
            <person name="Palaniappan K."/>
            <person name="Varghese N."/>
            <person name="Mukherjee S."/>
            <person name="Reddy T.B.K."/>
            <person name="Daum C."/>
            <person name="Copeland A."/>
            <person name="Chen I.A."/>
            <person name="Ivanova N.N."/>
            <person name="Kyrpides N.C."/>
            <person name="Shapiro N."/>
            <person name="Eloe-Fadrosh E.A."/>
            <person name="Pietrasiak N."/>
        </authorList>
    </citation>
    <scope>NUCLEOTIDE SEQUENCE</scope>
    <source>
        <strain evidence="3">CPER-KK1</strain>
    </source>
</reference>
<feature type="transmembrane region" description="Helical" evidence="1">
    <location>
        <begin position="76"/>
        <end position="102"/>
    </location>
</feature>
<dbReference type="SMART" id="SM00014">
    <property type="entry name" value="acidPPc"/>
    <property type="match status" value="1"/>
</dbReference>
<sequence>MPKLSRELILALPSRVREHLLPLLLTIRVAGFLLAALGLWLFSAIADEILDKESFTFDKEILLTLKELHTPVLDKVMLGFTFLGEPVILLIVCLVIGTWLLTRGQRSQATILIIAAAGAIALNNLLKVLFGRARPMLWERVVDVGQYSFPSGHAMISMVIFGIIGYLVSSKFPLWRIGIISLTILLVTGIGLSRLYLGVHWPTDIVAGYAAGLVWLITCIFSLQVWQERRAVAQKPGNETLSDG</sequence>
<dbReference type="Proteomes" id="UP000753908">
    <property type="component" value="Unassembled WGS sequence"/>
</dbReference>
<evidence type="ECO:0000313" key="3">
    <source>
        <dbReference type="EMBL" id="MBW4546668.1"/>
    </source>
</evidence>
<feature type="transmembrane region" description="Helical" evidence="1">
    <location>
        <begin position="175"/>
        <end position="199"/>
    </location>
</feature>
<feature type="transmembrane region" description="Helical" evidence="1">
    <location>
        <begin position="205"/>
        <end position="226"/>
    </location>
</feature>
<keyword evidence="1" id="KW-1133">Transmembrane helix</keyword>
<dbReference type="Gene3D" id="1.20.144.10">
    <property type="entry name" value="Phosphatidic acid phosphatase type 2/haloperoxidase"/>
    <property type="match status" value="2"/>
</dbReference>
<protein>
    <submittedName>
        <fullName evidence="3">Phosphatase PAP2 family protein</fullName>
    </submittedName>
</protein>
<dbReference type="PANTHER" id="PTHR14969:SF13">
    <property type="entry name" value="AT30094P"/>
    <property type="match status" value="1"/>
</dbReference>
<evidence type="ECO:0000313" key="4">
    <source>
        <dbReference type="Proteomes" id="UP000753908"/>
    </source>
</evidence>
<dbReference type="InterPro" id="IPR036938">
    <property type="entry name" value="PAP2/HPO_sf"/>
</dbReference>
<keyword evidence="1" id="KW-0472">Membrane</keyword>
<dbReference type="AlphaFoldDB" id="A0A951PPS2"/>
<organism evidence="3 4">
    <name type="scientific">Symplocastrum torsivum CPER-KK1</name>
    <dbReference type="NCBI Taxonomy" id="450513"/>
    <lineage>
        <taxon>Bacteria</taxon>
        <taxon>Bacillati</taxon>
        <taxon>Cyanobacteriota</taxon>
        <taxon>Cyanophyceae</taxon>
        <taxon>Oscillatoriophycideae</taxon>
        <taxon>Oscillatoriales</taxon>
        <taxon>Microcoleaceae</taxon>
        <taxon>Symplocastrum</taxon>
    </lineage>
</organism>
<dbReference type="Pfam" id="PF01569">
    <property type="entry name" value="PAP2"/>
    <property type="match status" value="1"/>
</dbReference>
<dbReference type="CDD" id="cd03392">
    <property type="entry name" value="PAP2_like_2"/>
    <property type="match status" value="1"/>
</dbReference>
<name>A0A951PPS2_9CYAN</name>
<dbReference type="SUPFAM" id="SSF48317">
    <property type="entry name" value="Acid phosphatase/Vanadium-dependent haloperoxidase"/>
    <property type="match status" value="1"/>
</dbReference>
<feature type="transmembrane region" description="Helical" evidence="1">
    <location>
        <begin position="20"/>
        <end position="42"/>
    </location>
</feature>
<proteinExistence type="predicted"/>
<dbReference type="PANTHER" id="PTHR14969">
    <property type="entry name" value="SPHINGOSINE-1-PHOSPHATE PHOSPHOHYDROLASE"/>
    <property type="match status" value="1"/>
</dbReference>
<accession>A0A951PPS2</accession>
<evidence type="ECO:0000259" key="2">
    <source>
        <dbReference type="SMART" id="SM00014"/>
    </source>
</evidence>
<reference evidence="3" key="1">
    <citation type="submission" date="2021-05" db="EMBL/GenBank/DDBJ databases">
        <authorList>
            <person name="Pietrasiak N."/>
            <person name="Ward R."/>
            <person name="Stajich J.E."/>
            <person name="Kurbessoian T."/>
        </authorList>
    </citation>
    <scope>NUCLEOTIDE SEQUENCE</scope>
    <source>
        <strain evidence="3">CPER-KK1</strain>
    </source>
</reference>
<comment type="caution">
    <text evidence="3">The sequence shown here is derived from an EMBL/GenBank/DDBJ whole genome shotgun (WGS) entry which is preliminary data.</text>
</comment>
<dbReference type="InterPro" id="IPR000326">
    <property type="entry name" value="PAP2/HPO"/>
</dbReference>
<evidence type="ECO:0000256" key="1">
    <source>
        <dbReference type="SAM" id="Phobius"/>
    </source>
</evidence>
<keyword evidence="1" id="KW-0812">Transmembrane</keyword>